<reference evidence="2" key="1">
    <citation type="journal article" date="2014" name="Front. Microbiol.">
        <title>High frequency of phylogenetically diverse reductive dehalogenase-homologous genes in deep subseafloor sedimentary metagenomes.</title>
        <authorList>
            <person name="Kawai M."/>
            <person name="Futagami T."/>
            <person name="Toyoda A."/>
            <person name="Takaki Y."/>
            <person name="Nishi S."/>
            <person name="Hori S."/>
            <person name="Arai W."/>
            <person name="Tsubouchi T."/>
            <person name="Morono Y."/>
            <person name="Uchiyama I."/>
            <person name="Ito T."/>
            <person name="Fujiyama A."/>
            <person name="Inagaki F."/>
            <person name="Takami H."/>
        </authorList>
    </citation>
    <scope>NUCLEOTIDE SEQUENCE</scope>
    <source>
        <strain evidence="2">Expedition CK06-06</strain>
    </source>
</reference>
<evidence type="ECO:0000259" key="1">
    <source>
        <dbReference type="Pfam" id="PF13649"/>
    </source>
</evidence>
<comment type="caution">
    <text evidence="2">The sequence shown here is derived from an EMBL/GenBank/DDBJ whole genome shotgun (WGS) entry which is preliminary data.</text>
</comment>
<accession>X1FTP3</accession>
<name>X1FTP3_9ZZZZ</name>
<dbReference type="SUPFAM" id="SSF53335">
    <property type="entry name" value="S-adenosyl-L-methionine-dependent methyltransferases"/>
    <property type="match status" value="1"/>
</dbReference>
<dbReference type="Gene3D" id="3.40.50.150">
    <property type="entry name" value="Vaccinia Virus protein VP39"/>
    <property type="match status" value="1"/>
</dbReference>
<organism evidence="2">
    <name type="scientific">marine sediment metagenome</name>
    <dbReference type="NCBI Taxonomy" id="412755"/>
    <lineage>
        <taxon>unclassified sequences</taxon>
        <taxon>metagenomes</taxon>
        <taxon>ecological metagenomes</taxon>
    </lineage>
</organism>
<dbReference type="InterPro" id="IPR041698">
    <property type="entry name" value="Methyltransf_25"/>
</dbReference>
<dbReference type="Pfam" id="PF13649">
    <property type="entry name" value="Methyltransf_25"/>
    <property type="match status" value="1"/>
</dbReference>
<dbReference type="EMBL" id="BARU01011727">
    <property type="protein sequence ID" value="GAH32724.1"/>
    <property type="molecule type" value="Genomic_DNA"/>
</dbReference>
<dbReference type="AlphaFoldDB" id="X1FTP3"/>
<proteinExistence type="predicted"/>
<protein>
    <recommendedName>
        <fullName evidence="1">Methyltransferase domain-containing protein</fullName>
    </recommendedName>
</protein>
<sequence length="146" mass="16606">MEPYGLALKDFYDGNKNVKIVFHRDDGLKEEAPLSFYFRSENNFTLIGKQADKLCQGRVLDIGAGVGPHSLTLQKYGFDVLAIDISPHACEIMKKRGVLNVMCATVYDLKDVTFDTFILMGRSIGFVEDLRGLKKFFNEHAKFRIY</sequence>
<feature type="domain" description="Methyltransferase" evidence="1">
    <location>
        <begin position="59"/>
        <end position="129"/>
    </location>
</feature>
<gene>
    <name evidence="2" type="ORF">S03H2_21916</name>
</gene>
<dbReference type="CDD" id="cd02440">
    <property type="entry name" value="AdoMet_MTases"/>
    <property type="match status" value="1"/>
</dbReference>
<dbReference type="InterPro" id="IPR029063">
    <property type="entry name" value="SAM-dependent_MTases_sf"/>
</dbReference>
<evidence type="ECO:0000313" key="2">
    <source>
        <dbReference type="EMBL" id="GAH32724.1"/>
    </source>
</evidence>